<sequence>MTFYRYMISSLILIFLVGCEGNNANPPEKRVKGKSNRENQQVDIGTISGNILIAKNKGLSENVDITVTMVDNSFVELPALILSQKHYTNLNNQVTLPYQLTYHKNEIRNQAKITVSATLHADGKLIYITESSTEVINNGMVENIDLLLVPAN</sequence>
<proteinExistence type="predicted"/>
<dbReference type="PANTHER" id="PTHR38013:SF1">
    <property type="entry name" value="GLYCOPROTEIN_POLYSACCHARIDE METABOLISM"/>
    <property type="match status" value="1"/>
</dbReference>
<dbReference type="PROSITE" id="PS51257">
    <property type="entry name" value="PROKAR_LIPOPROTEIN"/>
    <property type="match status" value="1"/>
</dbReference>
<dbReference type="OrthoDB" id="5348860at2"/>
<dbReference type="InterPro" id="IPR039366">
    <property type="entry name" value="Pilotin"/>
</dbReference>
<evidence type="ECO:0000313" key="1">
    <source>
        <dbReference type="EMBL" id="TCT35003.1"/>
    </source>
</evidence>
<accession>A0A4R3NLN5</accession>
<dbReference type="RefSeq" id="WP_036953939.1">
    <property type="nucleotide sequence ID" value="NZ_CABKTH010000013.1"/>
</dbReference>
<reference evidence="1 2" key="1">
    <citation type="submission" date="2019-03" db="EMBL/GenBank/DDBJ databases">
        <title>Genomic analyses of the natural microbiome of Caenorhabditis elegans.</title>
        <authorList>
            <person name="Samuel B."/>
        </authorList>
    </citation>
    <scope>NUCLEOTIDE SEQUENCE [LARGE SCALE GENOMIC DNA]</scope>
    <source>
        <strain evidence="1 2">JUb102</strain>
    </source>
</reference>
<evidence type="ECO:0000313" key="2">
    <source>
        <dbReference type="Proteomes" id="UP000295055"/>
    </source>
</evidence>
<dbReference type="PANTHER" id="PTHR38013">
    <property type="entry name" value="GLYCOPROTEIN/POLYSACCHARIDE METABOLISM"/>
    <property type="match status" value="1"/>
</dbReference>
<protein>
    <submittedName>
        <fullName evidence="1">Putative lipoprotein YbaY</fullName>
    </submittedName>
</protein>
<dbReference type="AlphaFoldDB" id="A0A4R3NLN5"/>
<dbReference type="EMBL" id="SMAS01000004">
    <property type="protein sequence ID" value="TCT35003.1"/>
    <property type="molecule type" value="Genomic_DNA"/>
</dbReference>
<dbReference type="Proteomes" id="UP000295055">
    <property type="component" value="Unassembled WGS sequence"/>
</dbReference>
<gene>
    <name evidence="1" type="ORF">EC835_104162</name>
</gene>
<dbReference type="InterPro" id="IPR053196">
    <property type="entry name" value="Lipoprotein_YbaY-like"/>
</dbReference>
<comment type="caution">
    <text evidence="1">The sequence shown here is derived from an EMBL/GenBank/DDBJ whole genome shotgun (WGS) entry which is preliminary data.</text>
</comment>
<dbReference type="Pfam" id="PF09619">
    <property type="entry name" value="YscW"/>
    <property type="match status" value="1"/>
</dbReference>
<organism evidence="1 2">
    <name type="scientific">Providencia alcalifaciens</name>
    <dbReference type="NCBI Taxonomy" id="126385"/>
    <lineage>
        <taxon>Bacteria</taxon>
        <taxon>Pseudomonadati</taxon>
        <taxon>Pseudomonadota</taxon>
        <taxon>Gammaproteobacteria</taxon>
        <taxon>Enterobacterales</taxon>
        <taxon>Morganellaceae</taxon>
        <taxon>Providencia</taxon>
    </lineage>
</organism>
<name>A0A4R3NLN5_9GAMM</name>
<keyword evidence="1" id="KW-0449">Lipoprotein</keyword>